<evidence type="ECO:0000313" key="2">
    <source>
        <dbReference type="Proteomes" id="UP000192756"/>
    </source>
</evidence>
<dbReference type="AlphaFoldDB" id="A0A1W1Z7Y5"/>
<evidence type="ECO:0000313" key="1">
    <source>
        <dbReference type="EMBL" id="SMC44261.1"/>
    </source>
</evidence>
<accession>A0A1W1Z7Y5</accession>
<organism evidence="1 2">
    <name type="scientific">Pedobacter africanus</name>
    <dbReference type="NCBI Taxonomy" id="151894"/>
    <lineage>
        <taxon>Bacteria</taxon>
        <taxon>Pseudomonadati</taxon>
        <taxon>Bacteroidota</taxon>
        <taxon>Sphingobacteriia</taxon>
        <taxon>Sphingobacteriales</taxon>
        <taxon>Sphingobacteriaceae</taxon>
        <taxon>Pedobacter</taxon>
    </lineage>
</organism>
<reference evidence="2" key="1">
    <citation type="submission" date="2017-04" db="EMBL/GenBank/DDBJ databases">
        <authorList>
            <person name="Varghese N."/>
            <person name="Submissions S."/>
        </authorList>
    </citation>
    <scope>NUCLEOTIDE SEQUENCE [LARGE SCALE GENOMIC DNA]</scope>
    <source>
        <strain evidence="2">DSM 12126</strain>
    </source>
</reference>
<protein>
    <submittedName>
        <fullName evidence="1">Uncharacterized protein</fullName>
    </submittedName>
</protein>
<proteinExistence type="predicted"/>
<name>A0A1W1Z7Y5_9SPHI</name>
<keyword evidence="2" id="KW-1185">Reference proteome</keyword>
<dbReference type="Proteomes" id="UP000192756">
    <property type="component" value="Unassembled WGS sequence"/>
</dbReference>
<dbReference type="EMBL" id="FWXT01000001">
    <property type="protein sequence ID" value="SMC44261.1"/>
    <property type="molecule type" value="Genomic_DNA"/>
</dbReference>
<gene>
    <name evidence="1" type="ORF">SAMN04488524_0433</name>
</gene>
<sequence length="74" mass="9001">MYQTIEFSTSYVNEPENIYYSRKPAPRRYMPGNSYNTYCMVKEAIAFRQGYWLMILVHWHILKSWAMIWKALVI</sequence>